<keyword evidence="2" id="KW-1133">Transmembrane helix</keyword>
<proteinExistence type="predicted"/>
<feature type="transmembrane region" description="Helical" evidence="2">
    <location>
        <begin position="345"/>
        <end position="364"/>
    </location>
</feature>
<evidence type="ECO:0000313" key="3">
    <source>
        <dbReference type="EMBL" id="SBS73913.1"/>
    </source>
</evidence>
<organism evidence="3">
    <name type="scientific">uncultured Microbacterium sp</name>
    <dbReference type="NCBI Taxonomy" id="191216"/>
    <lineage>
        <taxon>Bacteria</taxon>
        <taxon>Bacillati</taxon>
        <taxon>Actinomycetota</taxon>
        <taxon>Actinomycetes</taxon>
        <taxon>Micrococcales</taxon>
        <taxon>Microbacteriaceae</taxon>
        <taxon>Microbacterium</taxon>
        <taxon>environmental samples</taxon>
    </lineage>
</organism>
<feature type="transmembrane region" description="Helical" evidence="2">
    <location>
        <begin position="495"/>
        <end position="516"/>
    </location>
</feature>
<feature type="transmembrane region" description="Helical" evidence="2">
    <location>
        <begin position="393"/>
        <end position="415"/>
    </location>
</feature>
<feature type="transmembrane region" description="Helical" evidence="2">
    <location>
        <begin position="370"/>
        <end position="386"/>
    </location>
</feature>
<protein>
    <submittedName>
        <fullName evidence="3">Uncharacterized protein</fullName>
    </submittedName>
</protein>
<feature type="region of interest" description="Disordered" evidence="1">
    <location>
        <begin position="524"/>
        <end position="548"/>
    </location>
</feature>
<reference evidence="3" key="1">
    <citation type="submission" date="2016-03" db="EMBL/GenBank/DDBJ databases">
        <authorList>
            <person name="Ploux O."/>
        </authorList>
    </citation>
    <scope>NUCLEOTIDE SEQUENCE</scope>
    <source>
        <strain evidence="3">UC1</strain>
    </source>
</reference>
<sequence length="548" mass="56660">MGHHEHDRVGEGGTMNTRAVFLLTVAALPLLLGAAAPPVDEPAPTLVATYQVTAEEVSTGPDGATETDGASGIVELTCAGSTCRVTGEPYRSLLRGLPLELGTSAVGESTSPGAATACGDGIGERRIEVTADATGFRASLTQDSLGWNDCGDGSEAYSHAREITWTGALVTGPVCMFSEAGCRATESASALATGDPAAPSVLSALATPATAGTAPIQLGLAALMTLVLVLLVAFPTALLNSAVESGSERAAGWWSARQTRRHPAADGEDVITPRRQWTASWWWAGAGVVAASVISAFVDPQFGLNPGSGRMVLSILISFAVDVVLGWAAVVWIMSRMNPGVTHSYSFRPLTLLVVVAAVVFTRVTGFEPGIVFGLVAGVAFGALAGRSAEAKSALVTLGYAFAWAAVAWVVYGAVADSAGDSFLATLLVEALAAVAVGGMAALPVALIPLRGMPGYPIWRWSRWLWAGCYAVGLLAFFIVLMPMPFAWDEVGWELGAWVGVYLVYAAAAVVAWLVLARPWQKDESASPEVTAEPDAEAVDSGADRLGA</sequence>
<accession>A0A1Y5P5G4</accession>
<dbReference type="EMBL" id="FLQR01000009">
    <property type="protein sequence ID" value="SBS73913.1"/>
    <property type="molecule type" value="Genomic_DNA"/>
</dbReference>
<feature type="transmembrane region" description="Helical" evidence="2">
    <location>
        <begin position="281"/>
        <end position="298"/>
    </location>
</feature>
<name>A0A1Y5P5G4_9MICO</name>
<feature type="transmembrane region" description="Helical" evidence="2">
    <location>
        <begin position="427"/>
        <end position="452"/>
    </location>
</feature>
<feature type="transmembrane region" description="Helical" evidence="2">
    <location>
        <begin position="218"/>
        <end position="239"/>
    </location>
</feature>
<gene>
    <name evidence="3" type="ORF">MIPYR_50076</name>
</gene>
<dbReference type="AlphaFoldDB" id="A0A1Y5P5G4"/>
<keyword evidence="2" id="KW-0812">Transmembrane</keyword>
<feature type="transmembrane region" description="Helical" evidence="2">
    <location>
        <begin position="310"/>
        <end position="333"/>
    </location>
</feature>
<keyword evidence="2" id="KW-0472">Membrane</keyword>
<evidence type="ECO:0000256" key="2">
    <source>
        <dbReference type="SAM" id="Phobius"/>
    </source>
</evidence>
<feature type="transmembrane region" description="Helical" evidence="2">
    <location>
        <begin position="464"/>
        <end position="483"/>
    </location>
</feature>
<evidence type="ECO:0000256" key="1">
    <source>
        <dbReference type="SAM" id="MobiDB-lite"/>
    </source>
</evidence>